<gene>
    <name evidence="7" type="ORF">JW886_02420</name>
</gene>
<proteinExistence type="inferred from homology"/>
<feature type="compositionally biased region" description="Basic and acidic residues" evidence="5">
    <location>
        <begin position="46"/>
        <end position="55"/>
    </location>
</feature>
<evidence type="ECO:0000256" key="3">
    <source>
        <dbReference type="ARBA" id="ARBA00022801"/>
    </source>
</evidence>
<evidence type="ECO:0000256" key="1">
    <source>
        <dbReference type="ARBA" id="ARBA00007074"/>
    </source>
</evidence>
<dbReference type="Pfam" id="PF18885">
    <property type="entry name" value="DUF5648"/>
    <property type="match status" value="1"/>
</dbReference>
<evidence type="ECO:0000256" key="2">
    <source>
        <dbReference type="ARBA" id="ARBA00022670"/>
    </source>
</evidence>
<dbReference type="InterPro" id="IPR051794">
    <property type="entry name" value="PG_Endopeptidase_C40"/>
</dbReference>
<accession>A0AA45KH26</accession>
<evidence type="ECO:0000313" key="8">
    <source>
        <dbReference type="Proteomes" id="UP000663608"/>
    </source>
</evidence>
<dbReference type="InterPro" id="IPR000064">
    <property type="entry name" value="NLP_P60_dom"/>
</dbReference>
<dbReference type="SUPFAM" id="SSF54001">
    <property type="entry name" value="Cysteine proteinases"/>
    <property type="match status" value="1"/>
</dbReference>
<dbReference type="Proteomes" id="UP000663608">
    <property type="component" value="Chromosome"/>
</dbReference>
<evidence type="ECO:0000313" key="7">
    <source>
        <dbReference type="EMBL" id="QSE77134.1"/>
    </source>
</evidence>
<name>A0AA45KH26_9LACT</name>
<organism evidence="7 8">
    <name type="scientific">Lactococcus taiwanensis</name>
    <dbReference type="NCBI Taxonomy" id="1151742"/>
    <lineage>
        <taxon>Bacteria</taxon>
        <taxon>Bacillati</taxon>
        <taxon>Bacillota</taxon>
        <taxon>Bacilli</taxon>
        <taxon>Lactobacillales</taxon>
        <taxon>Streptococcaceae</taxon>
        <taxon>Lactococcus</taxon>
    </lineage>
</organism>
<sequence>MKKKFKFIVGILSLLSVTLIFSPKNFNLKKPFSPPPVSAATDDEKELPVTEEDTRGFVTPNLESEPLSNANIIYGSTKGSESSTNATDTKASAKQTALVTLAYAQLGKPYYYGATGSDRFDCSSLVQYVYKNAINMSLPRTTTEQEKQGTEVSLGSLKVGDLLFWGTKGNSQHVGIYIGNGQYIHASSGYGKVVIGSRTMYNPQFARRVLSAADLKDEEPPSTVGQASNERYIFRLYNPNSGLHHYTSSVYEATQLKIAGWTYERVGWVAPTTGTAVYRLYNPNNGLHHYTTSTYERDSLVKAGWKNEGTAWMSGGSVADYRLYNPNSGEHHYTTSAAEKNNLVKVGWNYENIGWYAVRTF</sequence>
<dbReference type="KEGG" id="lti:JW886_02420"/>
<dbReference type="PANTHER" id="PTHR47359">
    <property type="entry name" value="PEPTIDOGLYCAN DL-ENDOPEPTIDASE CWLO"/>
    <property type="match status" value="1"/>
</dbReference>
<dbReference type="Pfam" id="PF00877">
    <property type="entry name" value="NLPC_P60"/>
    <property type="match status" value="1"/>
</dbReference>
<dbReference type="GO" id="GO:0008234">
    <property type="term" value="F:cysteine-type peptidase activity"/>
    <property type="evidence" value="ECO:0007669"/>
    <property type="project" value="UniProtKB-KW"/>
</dbReference>
<evidence type="ECO:0000256" key="4">
    <source>
        <dbReference type="ARBA" id="ARBA00022807"/>
    </source>
</evidence>
<comment type="similarity">
    <text evidence="1">Belongs to the peptidase C40 family.</text>
</comment>
<protein>
    <submittedName>
        <fullName evidence="7">C40 family peptidase</fullName>
    </submittedName>
</protein>
<keyword evidence="2" id="KW-0645">Protease</keyword>
<keyword evidence="8" id="KW-1185">Reference proteome</keyword>
<dbReference type="Gene3D" id="3.90.1720.10">
    <property type="entry name" value="endopeptidase domain like (from Nostoc punctiforme)"/>
    <property type="match status" value="1"/>
</dbReference>
<dbReference type="EMBL" id="CP070872">
    <property type="protein sequence ID" value="QSE77134.1"/>
    <property type="molecule type" value="Genomic_DNA"/>
</dbReference>
<dbReference type="GO" id="GO:0006508">
    <property type="term" value="P:proteolysis"/>
    <property type="evidence" value="ECO:0007669"/>
    <property type="project" value="UniProtKB-KW"/>
</dbReference>
<feature type="domain" description="NlpC/P60" evidence="6">
    <location>
        <begin position="92"/>
        <end position="216"/>
    </location>
</feature>
<dbReference type="PROSITE" id="PS51935">
    <property type="entry name" value="NLPC_P60"/>
    <property type="match status" value="1"/>
</dbReference>
<dbReference type="InterPro" id="IPR038765">
    <property type="entry name" value="Papain-like_cys_pep_sf"/>
</dbReference>
<reference evidence="7 8" key="1">
    <citation type="submission" date="2021-02" db="EMBL/GenBank/DDBJ databases">
        <title>Complete genome sequence of Lactococcus lactis strain K_LL004.</title>
        <authorList>
            <person name="Kim H.B."/>
        </authorList>
    </citation>
    <scope>NUCLEOTIDE SEQUENCE [LARGE SCALE GENOMIC DNA]</scope>
    <source>
        <strain evidence="7 8">K_LL004</strain>
    </source>
</reference>
<dbReference type="InterPro" id="IPR043708">
    <property type="entry name" value="DUF5648"/>
</dbReference>
<keyword evidence="3" id="KW-0378">Hydrolase</keyword>
<evidence type="ECO:0000256" key="5">
    <source>
        <dbReference type="SAM" id="MobiDB-lite"/>
    </source>
</evidence>
<keyword evidence="4" id="KW-0788">Thiol protease</keyword>
<dbReference type="RefSeq" id="WP_205872222.1">
    <property type="nucleotide sequence ID" value="NZ_CP070872.1"/>
</dbReference>
<evidence type="ECO:0000259" key="6">
    <source>
        <dbReference type="PROSITE" id="PS51935"/>
    </source>
</evidence>
<dbReference type="AlphaFoldDB" id="A0AA45KH26"/>
<feature type="region of interest" description="Disordered" evidence="5">
    <location>
        <begin position="32"/>
        <end position="63"/>
    </location>
</feature>
<dbReference type="PANTHER" id="PTHR47359:SF3">
    <property type="entry name" value="NLP_P60 DOMAIN-CONTAINING PROTEIN-RELATED"/>
    <property type="match status" value="1"/>
</dbReference>